<feature type="transmembrane region" description="Helical" evidence="1">
    <location>
        <begin position="50"/>
        <end position="74"/>
    </location>
</feature>
<dbReference type="OrthoDB" id="5638532at2"/>
<evidence type="ECO:0000313" key="2">
    <source>
        <dbReference type="EMBL" id="STX81579.1"/>
    </source>
</evidence>
<keyword evidence="1" id="KW-0472">Membrane</keyword>
<keyword evidence="3" id="KW-1185">Reference proteome</keyword>
<protein>
    <submittedName>
        <fullName evidence="2">Uncharacterized protein</fullName>
    </submittedName>
</protein>
<dbReference type="Proteomes" id="UP000254794">
    <property type="component" value="Unassembled WGS sequence"/>
</dbReference>
<name>A0A378KAP9_9GAMM</name>
<proteinExistence type="predicted"/>
<keyword evidence="1" id="KW-1133">Transmembrane helix</keyword>
<dbReference type="EMBL" id="UGOD01000006">
    <property type="protein sequence ID" value="STX81579.1"/>
    <property type="molecule type" value="Genomic_DNA"/>
</dbReference>
<feature type="transmembrane region" description="Helical" evidence="1">
    <location>
        <begin position="86"/>
        <end position="107"/>
    </location>
</feature>
<evidence type="ECO:0000313" key="3">
    <source>
        <dbReference type="Proteomes" id="UP000254794"/>
    </source>
</evidence>
<sequence length="111" mass="13065">MLKRYLSIFIITMIQWVILVLASMILVSQLVATHNHLLTWRILFQTHQSIFLILHGLVYLTVYLFWPKAIAFYVKRKKLSVEPSQLKLALFARYYVVGMLFTLDMLFQVGS</sequence>
<keyword evidence="1" id="KW-0812">Transmembrane</keyword>
<dbReference type="AlphaFoldDB" id="A0A378KAP9"/>
<evidence type="ECO:0000256" key="1">
    <source>
        <dbReference type="SAM" id="Phobius"/>
    </source>
</evidence>
<reference evidence="2 3" key="1">
    <citation type="submission" date="2018-06" db="EMBL/GenBank/DDBJ databases">
        <authorList>
            <consortium name="Pathogen Informatics"/>
            <person name="Doyle S."/>
        </authorList>
    </citation>
    <scope>NUCLEOTIDE SEQUENCE [LARGE SCALE GENOMIC DNA]</scope>
    <source>
        <strain evidence="2 3">NCTC13316</strain>
    </source>
</reference>
<dbReference type="RefSeq" id="WP_115332942.1">
    <property type="nucleotide sequence ID" value="NZ_CAAAHP010000008.1"/>
</dbReference>
<gene>
    <name evidence="2" type="ORF">NCTC13316_03452</name>
</gene>
<organism evidence="2 3">
    <name type="scientific">Legionella busanensis</name>
    <dbReference type="NCBI Taxonomy" id="190655"/>
    <lineage>
        <taxon>Bacteria</taxon>
        <taxon>Pseudomonadati</taxon>
        <taxon>Pseudomonadota</taxon>
        <taxon>Gammaproteobacteria</taxon>
        <taxon>Legionellales</taxon>
        <taxon>Legionellaceae</taxon>
        <taxon>Legionella</taxon>
    </lineage>
</organism>
<accession>A0A378KAP9</accession>
<feature type="transmembrane region" description="Helical" evidence="1">
    <location>
        <begin position="7"/>
        <end position="30"/>
    </location>
</feature>